<comment type="caution">
    <text evidence="15">The sequence shown here is derived from an EMBL/GenBank/DDBJ whole genome shotgun (WGS) entry which is preliminary data.</text>
</comment>
<comment type="subcellular location">
    <subcellularLocation>
        <location evidence="1 13">Cytoplasm</location>
    </subcellularLocation>
</comment>
<evidence type="ECO:0000313" key="16">
    <source>
        <dbReference type="Proteomes" id="UP000192247"/>
    </source>
</evidence>
<feature type="binding site" evidence="13">
    <location>
        <begin position="68"/>
        <end position="69"/>
    </location>
    <ligand>
        <name>ITP</name>
        <dbReference type="ChEBI" id="CHEBI:61402"/>
    </ligand>
</feature>
<feature type="binding site" evidence="13">
    <location>
        <begin position="10"/>
        <end position="15"/>
    </location>
    <ligand>
        <name>ITP</name>
        <dbReference type="ChEBI" id="CHEBI:61402"/>
    </ligand>
</feature>
<evidence type="ECO:0000256" key="4">
    <source>
        <dbReference type="ARBA" id="ARBA00022723"/>
    </source>
</evidence>
<dbReference type="FunFam" id="3.90.950.10:FF:000003">
    <property type="entry name" value="Inosine triphosphate pyrophosphatase"/>
    <property type="match status" value="1"/>
</dbReference>
<keyword evidence="5 13" id="KW-0547">Nucleotide-binding</keyword>
<dbReference type="GO" id="GO:0009117">
    <property type="term" value="P:nucleotide metabolic process"/>
    <property type="evidence" value="ECO:0007669"/>
    <property type="project" value="UniProtKB-KW"/>
</dbReference>
<dbReference type="OrthoDB" id="6288734at2759"/>
<sequence length="194" mass="21880">MATKTITFVTGNKNKLQEVIQILGVLPGYDLTSEKIDLPEYQGEMDDISREKCRIAAKHVEGAVLVEDTSLCFKALGGLPGPYIKWFLEKLKPEGLYQMLAGFEDKSAVAVCTFAYCESRDSEVHLFHGITEGEIVFPRGSKDFGWDPCFQPKGYNKTYGELSQEVKNKISHRYRSLEKLRRFLTNEVGDGSIK</sequence>
<comment type="subunit">
    <text evidence="13">Homodimer.</text>
</comment>
<keyword evidence="7 13" id="KW-0460">Magnesium</keyword>
<dbReference type="GO" id="GO:0036220">
    <property type="term" value="F:ITP diphosphatase activity"/>
    <property type="evidence" value="ECO:0007669"/>
    <property type="project" value="UniProtKB-UniRule"/>
</dbReference>
<keyword evidence="3 13" id="KW-0963">Cytoplasm</keyword>
<evidence type="ECO:0000256" key="13">
    <source>
        <dbReference type="HAMAP-Rule" id="MF_03148"/>
    </source>
</evidence>
<dbReference type="InterPro" id="IPR029001">
    <property type="entry name" value="ITPase-like_fam"/>
</dbReference>
<dbReference type="Pfam" id="PF01725">
    <property type="entry name" value="Ham1p_like"/>
    <property type="match status" value="1"/>
</dbReference>
<comment type="catalytic activity">
    <reaction evidence="10">
        <text>ITP + H2O = IMP + diphosphate + H(+)</text>
        <dbReference type="Rhea" id="RHEA:29399"/>
        <dbReference type="ChEBI" id="CHEBI:15377"/>
        <dbReference type="ChEBI" id="CHEBI:15378"/>
        <dbReference type="ChEBI" id="CHEBI:33019"/>
        <dbReference type="ChEBI" id="CHEBI:58053"/>
        <dbReference type="ChEBI" id="CHEBI:61402"/>
        <dbReference type="EC" id="3.6.1.66"/>
    </reaction>
    <physiologicalReaction direction="left-to-right" evidence="10">
        <dbReference type="Rhea" id="RHEA:29400"/>
    </physiologicalReaction>
</comment>
<evidence type="ECO:0000256" key="5">
    <source>
        <dbReference type="ARBA" id="ARBA00022741"/>
    </source>
</evidence>
<comment type="catalytic activity">
    <reaction evidence="12">
        <text>N(6)-hydroxy-dATP + H2O = N(6)-hydroxy-dAMP + diphosphate + H(+)</text>
        <dbReference type="Rhea" id="RHEA:83971"/>
        <dbReference type="ChEBI" id="CHEBI:15377"/>
        <dbReference type="ChEBI" id="CHEBI:15378"/>
        <dbReference type="ChEBI" id="CHEBI:33019"/>
        <dbReference type="ChEBI" id="CHEBI:233529"/>
        <dbReference type="ChEBI" id="CHEBI:233530"/>
    </reaction>
    <physiologicalReaction direction="left-to-right" evidence="12">
        <dbReference type="Rhea" id="RHEA:83972"/>
    </physiologicalReaction>
</comment>
<keyword evidence="6 13" id="KW-0378">Hydrolase</keyword>
<feature type="binding site" evidence="13">
    <location>
        <position position="40"/>
    </location>
    <ligand>
        <name>Mg(2+)</name>
        <dbReference type="ChEBI" id="CHEBI:18420"/>
    </ligand>
</feature>
<keyword evidence="13" id="KW-0464">Manganese</keyword>
<dbReference type="GO" id="GO:0036222">
    <property type="term" value="F:XTP diphosphatase activity"/>
    <property type="evidence" value="ECO:0007669"/>
    <property type="project" value="UniProtKB-UniRule"/>
</dbReference>
<dbReference type="PANTHER" id="PTHR11067:SF9">
    <property type="entry name" value="INOSINE TRIPHOSPHATE PYROPHOSPHATASE"/>
    <property type="match status" value="1"/>
</dbReference>
<dbReference type="InterPro" id="IPR002637">
    <property type="entry name" value="RdgB/HAM1"/>
</dbReference>
<protein>
    <recommendedName>
        <fullName evidence="13">Inosine triphosphate pyrophosphatase</fullName>
        <shortName evidence="13">ITPase</shortName>
        <shortName evidence="13">Inosine triphosphatase</shortName>
        <ecNumber evidence="13">3.6.1.66</ecNumber>
    </recommendedName>
    <alternativeName>
        <fullName evidence="13">Non-canonical purine NTP pyrophosphatase</fullName>
    </alternativeName>
    <alternativeName>
        <fullName evidence="13">Non-standard purine NTP pyrophosphatase</fullName>
    </alternativeName>
    <alternativeName>
        <fullName evidence="13">Nucleoside-triphosphate diphosphatase</fullName>
    </alternativeName>
    <alternativeName>
        <fullName evidence="13">Nucleoside-triphosphate pyrophosphatase</fullName>
        <shortName evidence="13">NTPase</shortName>
    </alternativeName>
    <alternativeName>
        <fullName evidence="13">XTP/dITP diphosphatase</fullName>
    </alternativeName>
</protein>
<dbReference type="NCBIfam" id="TIGR00042">
    <property type="entry name" value="RdgB/HAM1 family non-canonical purine NTP pyrophosphatase"/>
    <property type="match status" value="1"/>
</dbReference>
<dbReference type="PANTHER" id="PTHR11067">
    <property type="entry name" value="INOSINE TRIPHOSPHATE PYROPHOSPHATASE/HAM1 PROTEIN"/>
    <property type="match status" value="1"/>
</dbReference>
<evidence type="ECO:0000256" key="11">
    <source>
        <dbReference type="ARBA" id="ARBA00093255"/>
    </source>
</evidence>
<dbReference type="Proteomes" id="UP000192247">
    <property type="component" value="Unassembled WGS sequence"/>
</dbReference>
<dbReference type="EMBL" id="MNPL01017256">
    <property type="protein sequence ID" value="OQR70531.1"/>
    <property type="molecule type" value="Genomic_DNA"/>
</dbReference>
<comment type="function">
    <text evidence="9">Pyrophosphatase that hydrolyzes the non-canonical purine nucleotides inosine triphosphate (ITP), deoxyinosine triphosphate (dITP) as well as 2'-deoxy-N-6-hydroxylaminopurine triphosphate (dHAPTP) and xanthosine 5'-triphosphate (XTP) to their respective monophosphate derivatives. The enzyme does not distinguish between the deoxy- and ribose forms. Probably excludes non-canonical purines from RNA and DNA precursor pools, thus preventing their incorporation into RNA and DNA and avoiding chromosomal lesions.</text>
</comment>
<dbReference type="GO" id="GO:0000166">
    <property type="term" value="F:nucleotide binding"/>
    <property type="evidence" value="ECO:0007669"/>
    <property type="project" value="UniProtKB-KW"/>
</dbReference>
<proteinExistence type="inferred from homology"/>
<evidence type="ECO:0000256" key="9">
    <source>
        <dbReference type="ARBA" id="ARBA00054940"/>
    </source>
</evidence>
<evidence type="ECO:0000313" key="15">
    <source>
        <dbReference type="EMBL" id="OQR70531.1"/>
    </source>
</evidence>
<dbReference type="HAMAP" id="MF_03148">
    <property type="entry name" value="HAM1_NTPase"/>
    <property type="match status" value="1"/>
</dbReference>
<name>A0A1V9XAV5_9ACAR</name>
<evidence type="ECO:0000256" key="1">
    <source>
        <dbReference type="ARBA" id="ARBA00004496"/>
    </source>
</evidence>
<reference evidence="15 16" key="1">
    <citation type="journal article" date="2017" name="Gigascience">
        <title>Draft genome of the honey bee ectoparasitic mite, Tropilaelaps mercedesae, is shaped by the parasitic life history.</title>
        <authorList>
            <person name="Dong X."/>
            <person name="Armstrong S.D."/>
            <person name="Xia D."/>
            <person name="Makepeace B.L."/>
            <person name="Darby A.C."/>
            <person name="Kadowaki T."/>
        </authorList>
    </citation>
    <scope>NUCLEOTIDE SEQUENCE [LARGE SCALE GENOMIC DNA]</scope>
    <source>
        <strain evidence="15">Wuxi-XJTLU</strain>
    </source>
</reference>
<feature type="binding site" evidence="13">
    <location>
        <begin position="172"/>
        <end position="173"/>
    </location>
    <ligand>
        <name>ITP</name>
        <dbReference type="ChEBI" id="CHEBI:61402"/>
    </ligand>
</feature>
<keyword evidence="16" id="KW-1185">Reference proteome</keyword>
<evidence type="ECO:0000256" key="6">
    <source>
        <dbReference type="ARBA" id="ARBA00022801"/>
    </source>
</evidence>
<dbReference type="AlphaFoldDB" id="A0A1V9XAV5"/>
<dbReference type="GO" id="GO:0005737">
    <property type="term" value="C:cytoplasm"/>
    <property type="evidence" value="ECO:0007669"/>
    <property type="project" value="UniProtKB-SubCell"/>
</dbReference>
<feature type="binding site" evidence="13">
    <location>
        <position position="167"/>
    </location>
    <ligand>
        <name>ITP</name>
        <dbReference type="ChEBI" id="CHEBI:61402"/>
    </ligand>
</feature>
<dbReference type="CDD" id="cd00515">
    <property type="entry name" value="HAM1"/>
    <property type="match status" value="1"/>
</dbReference>
<comment type="catalytic activity">
    <reaction evidence="11">
        <text>dITP + H2O = dIMP + diphosphate + H(+)</text>
        <dbReference type="Rhea" id="RHEA:28342"/>
        <dbReference type="ChEBI" id="CHEBI:15377"/>
        <dbReference type="ChEBI" id="CHEBI:15378"/>
        <dbReference type="ChEBI" id="CHEBI:33019"/>
        <dbReference type="ChEBI" id="CHEBI:61194"/>
        <dbReference type="ChEBI" id="CHEBI:61382"/>
        <dbReference type="EC" id="3.6.1.66"/>
    </reaction>
    <physiologicalReaction direction="left-to-right" evidence="11">
        <dbReference type="Rhea" id="RHEA:28343"/>
    </physiologicalReaction>
</comment>
<dbReference type="GO" id="GO:0009204">
    <property type="term" value="P:deoxyribonucleoside triphosphate catabolic process"/>
    <property type="evidence" value="ECO:0007669"/>
    <property type="project" value="UniProtKB-UniRule"/>
</dbReference>
<evidence type="ECO:0000256" key="2">
    <source>
        <dbReference type="ARBA" id="ARBA00008023"/>
    </source>
</evidence>
<organism evidence="15 16">
    <name type="scientific">Tropilaelaps mercedesae</name>
    <dbReference type="NCBI Taxonomy" id="418985"/>
    <lineage>
        <taxon>Eukaryota</taxon>
        <taxon>Metazoa</taxon>
        <taxon>Ecdysozoa</taxon>
        <taxon>Arthropoda</taxon>
        <taxon>Chelicerata</taxon>
        <taxon>Arachnida</taxon>
        <taxon>Acari</taxon>
        <taxon>Parasitiformes</taxon>
        <taxon>Mesostigmata</taxon>
        <taxon>Gamasina</taxon>
        <taxon>Dermanyssoidea</taxon>
        <taxon>Laelapidae</taxon>
        <taxon>Tropilaelaps</taxon>
    </lineage>
</organism>
<evidence type="ECO:0000256" key="7">
    <source>
        <dbReference type="ARBA" id="ARBA00022842"/>
    </source>
</evidence>
<comment type="catalytic activity">
    <reaction evidence="13">
        <text>XTP + H2O = XMP + diphosphate + H(+)</text>
        <dbReference type="Rhea" id="RHEA:28610"/>
        <dbReference type="ChEBI" id="CHEBI:15377"/>
        <dbReference type="ChEBI" id="CHEBI:15378"/>
        <dbReference type="ChEBI" id="CHEBI:33019"/>
        <dbReference type="ChEBI" id="CHEBI:57464"/>
        <dbReference type="ChEBI" id="CHEBI:61314"/>
        <dbReference type="EC" id="3.6.1.66"/>
    </reaction>
</comment>
<accession>A0A1V9XAV5</accession>
<evidence type="ECO:0000256" key="14">
    <source>
        <dbReference type="RuleBase" id="RU003781"/>
    </source>
</evidence>
<evidence type="ECO:0000256" key="3">
    <source>
        <dbReference type="ARBA" id="ARBA00022490"/>
    </source>
</evidence>
<keyword evidence="8 13" id="KW-0546">Nucleotide metabolism</keyword>
<feature type="binding site" evidence="13">
    <location>
        <position position="68"/>
    </location>
    <ligand>
        <name>Mg(2+)</name>
        <dbReference type="ChEBI" id="CHEBI:18420"/>
    </ligand>
</feature>
<dbReference type="FunCoup" id="A0A1V9XAV5">
    <property type="interactions" value="1258"/>
</dbReference>
<evidence type="ECO:0000256" key="8">
    <source>
        <dbReference type="ARBA" id="ARBA00023080"/>
    </source>
</evidence>
<evidence type="ECO:0000256" key="10">
    <source>
        <dbReference type="ARBA" id="ARBA00093218"/>
    </source>
</evidence>
<feature type="binding site" evidence="13">
    <location>
        <position position="52"/>
    </location>
    <ligand>
        <name>ITP</name>
        <dbReference type="ChEBI" id="CHEBI:61402"/>
    </ligand>
</feature>
<dbReference type="EC" id="3.6.1.66" evidence="13"/>
<dbReference type="SUPFAM" id="SSF52972">
    <property type="entry name" value="ITPase-like"/>
    <property type="match status" value="1"/>
</dbReference>
<dbReference type="GO" id="GO:0035870">
    <property type="term" value="F:dITP diphosphatase activity"/>
    <property type="evidence" value="ECO:0007669"/>
    <property type="project" value="UniProtKB-UniRule"/>
</dbReference>
<dbReference type="STRING" id="418985.A0A1V9XAV5"/>
<comment type="similarity">
    <text evidence="2 13 14">Belongs to the HAM1 NTPase family.</text>
</comment>
<dbReference type="InterPro" id="IPR027502">
    <property type="entry name" value="ITPase"/>
</dbReference>
<keyword evidence="4 13" id="KW-0479">Metal-binding</keyword>
<gene>
    <name evidence="15" type="ORF">BIW11_11575</name>
</gene>
<dbReference type="GO" id="GO:0046872">
    <property type="term" value="F:metal ion binding"/>
    <property type="evidence" value="ECO:0007669"/>
    <property type="project" value="UniProtKB-KW"/>
</dbReference>
<dbReference type="Gene3D" id="3.90.950.10">
    <property type="match status" value="1"/>
</dbReference>
<comment type="function">
    <text evidence="13">Pyrophosphatase that hydrolyzes non-canonical purine nucleotides such as inosine triphosphate (ITP), deoxyinosine triphosphate (dITP) or xanthosine 5'-triphosphate (XTP) to their respective monophosphate derivatives. The enzyme does not distinguish between the deoxy- and ribose forms. Probably excludes non-canonical purines from RNA and DNA precursor pools, thus preventing their incorporation into RNA and DNA and avoiding chromosomal lesions.</text>
</comment>
<dbReference type="InParanoid" id="A0A1V9XAV5"/>
<comment type="cofactor">
    <cofactor evidence="13">
        <name>Mg(2+)</name>
        <dbReference type="ChEBI" id="CHEBI:18420"/>
    </cofactor>
    <cofactor evidence="13">
        <name>Mn(2+)</name>
        <dbReference type="ChEBI" id="CHEBI:29035"/>
    </cofactor>
    <text evidence="13">Binds 1 divalent metal cation per subunit; can use either Mg(2+) or Mn(2+).</text>
</comment>
<evidence type="ECO:0000256" key="12">
    <source>
        <dbReference type="ARBA" id="ARBA00093271"/>
    </source>
</evidence>
<feature type="binding site" evidence="13">
    <location>
        <begin position="144"/>
        <end position="147"/>
    </location>
    <ligand>
        <name>ITP</name>
        <dbReference type="ChEBI" id="CHEBI:61402"/>
    </ligand>
</feature>